<sequence length="465" mass="51500">MIGREGRVYGPGGEVAEGLTPRWYPLIPHPEHLRLINSPARFKVVPAGRRSGKTERAKRALIIQALRESAEGKYLDYRYFAAAPTRDQARQIFWSDLKAMIPKRLLGGRIRESDLTIPLITGAEICVVGLDRAERIEGRSWNGGIIDEIANTKPGIWKANIRPALADRAGWAWLIGVPEGRGEYYDLYQYAISGEDEEWDGFTWLSADILPAREIESARRTMSAEMFEQEYEASFIVFGGRAYHPFDRRIHCAPLRHNPVAPLIITMDFNAEPGTATILQEMPLPNARGEILPTASSGTGVIGEVHIPRHSTTPAVCRRIVADWSERHAGPVHVYGDATGGAQGSARVQGSDWDLVKAELRPVFKDRLSIRVPQSNPRERVRVNAVNSRLLSAAGDVRLMVDPVKAPNVARDFEGVRVLEGGTGEIDKKADPGLSHLTDGIGYYIAREFPVIRPVVGVGDLAWRT</sequence>
<dbReference type="STRING" id="1385369.N825_27025"/>
<evidence type="ECO:0000313" key="1">
    <source>
        <dbReference type="EMBL" id="EWY36401.1"/>
    </source>
</evidence>
<evidence type="ECO:0000313" key="2">
    <source>
        <dbReference type="Proteomes" id="UP000019486"/>
    </source>
</evidence>
<gene>
    <name evidence="1" type="ORF">N825_27025</name>
</gene>
<dbReference type="RefSeq" id="WP_037460761.1">
    <property type="nucleotide sequence ID" value="NZ_AVFL01000044.1"/>
</dbReference>
<dbReference type="OrthoDB" id="479677at2"/>
<organism evidence="1 2">
    <name type="scientific">Skermanella stibiiresistens SB22</name>
    <dbReference type="NCBI Taxonomy" id="1385369"/>
    <lineage>
        <taxon>Bacteria</taxon>
        <taxon>Pseudomonadati</taxon>
        <taxon>Pseudomonadota</taxon>
        <taxon>Alphaproteobacteria</taxon>
        <taxon>Rhodospirillales</taxon>
        <taxon>Azospirillaceae</taxon>
        <taxon>Skermanella</taxon>
    </lineage>
</organism>
<dbReference type="Gene3D" id="3.40.50.300">
    <property type="entry name" value="P-loop containing nucleotide triphosphate hydrolases"/>
    <property type="match status" value="1"/>
</dbReference>
<dbReference type="InterPro" id="IPR027417">
    <property type="entry name" value="P-loop_NTPase"/>
</dbReference>
<name>W9GUQ3_9PROT</name>
<dbReference type="EMBL" id="AVFL01000044">
    <property type="protein sequence ID" value="EWY36401.1"/>
    <property type="molecule type" value="Genomic_DNA"/>
</dbReference>
<dbReference type="Proteomes" id="UP000019486">
    <property type="component" value="Unassembled WGS sequence"/>
</dbReference>
<dbReference type="AlphaFoldDB" id="W9GUQ3"/>
<accession>W9GUQ3</accession>
<reference evidence="1 2" key="1">
    <citation type="submission" date="2013-08" db="EMBL/GenBank/DDBJ databases">
        <title>The genome sequence of Skermanella stibiiresistens.</title>
        <authorList>
            <person name="Zhu W."/>
            <person name="Wang G."/>
        </authorList>
    </citation>
    <scope>NUCLEOTIDE SEQUENCE [LARGE SCALE GENOMIC DNA]</scope>
    <source>
        <strain evidence="1 2">SB22</strain>
    </source>
</reference>
<proteinExistence type="predicted"/>
<comment type="caution">
    <text evidence="1">The sequence shown here is derived from an EMBL/GenBank/DDBJ whole genome shotgun (WGS) entry which is preliminary data.</text>
</comment>
<protein>
    <recommendedName>
        <fullName evidence="3">Terminase</fullName>
    </recommendedName>
</protein>
<keyword evidence="2" id="KW-1185">Reference proteome</keyword>
<evidence type="ECO:0008006" key="3">
    <source>
        <dbReference type="Google" id="ProtNLM"/>
    </source>
</evidence>